<dbReference type="Gene3D" id="1.10.533.10">
    <property type="entry name" value="Death Domain, Fas"/>
    <property type="match status" value="1"/>
</dbReference>
<gene>
    <name evidence="2" type="ORF">XENOCAPTIV_005234</name>
</gene>
<dbReference type="Proteomes" id="UP001434883">
    <property type="component" value="Unassembled WGS sequence"/>
</dbReference>
<dbReference type="InterPro" id="IPR011029">
    <property type="entry name" value="DEATH-like_dom_sf"/>
</dbReference>
<reference evidence="2 3" key="1">
    <citation type="submission" date="2021-06" db="EMBL/GenBank/DDBJ databases">
        <authorList>
            <person name="Palmer J.M."/>
        </authorList>
    </citation>
    <scope>NUCLEOTIDE SEQUENCE [LARGE SCALE GENOMIC DNA]</scope>
    <source>
        <strain evidence="2 3">XC_2019</strain>
        <tissue evidence="2">Muscle</tissue>
    </source>
</reference>
<proteinExistence type="predicted"/>
<feature type="domain" description="DED" evidence="1">
    <location>
        <begin position="1"/>
        <end position="41"/>
    </location>
</feature>
<keyword evidence="3" id="KW-1185">Reference proteome</keyword>
<evidence type="ECO:0000313" key="3">
    <source>
        <dbReference type="Proteomes" id="UP001434883"/>
    </source>
</evidence>
<evidence type="ECO:0000313" key="2">
    <source>
        <dbReference type="EMBL" id="MEQ2197928.1"/>
    </source>
</evidence>
<feature type="non-terminal residue" evidence="2">
    <location>
        <position position="1"/>
    </location>
</feature>
<comment type="caution">
    <text evidence="2">The sequence shown here is derived from an EMBL/GenBank/DDBJ whole genome shotgun (WGS) entry which is preliminary data.</text>
</comment>
<dbReference type="PROSITE" id="PS50168">
    <property type="entry name" value="DED"/>
    <property type="match status" value="1"/>
</dbReference>
<protein>
    <recommendedName>
        <fullName evidence="1">DED domain-containing protein</fullName>
    </recommendedName>
</protein>
<organism evidence="2 3">
    <name type="scientific">Xenoophorus captivus</name>
    <dbReference type="NCBI Taxonomy" id="1517983"/>
    <lineage>
        <taxon>Eukaryota</taxon>
        <taxon>Metazoa</taxon>
        <taxon>Chordata</taxon>
        <taxon>Craniata</taxon>
        <taxon>Vertebrata</taxon>
        <taxon>Euteleostomi</taxon>
        <taxon>Actinopterygii</taxon>
        <taxon>Neopterygii</taxon>
        <taxon>Teleostei</taxon>
        <taxon>Neoteleostei</taxon>
        <taxon>Acanthomorphata</taxon>
        <taxon>Ovalentaria</taxon>
        <taxon>Atherinomorphae</taxon>
        <taxon>Cyprinodontiformes</taxon>
        <taxon>Goodeidae</taxon>
        <taxon>Xenoophorus</taxon>
    </lineage>
</organism>
<sequence>IKDAKELFIRLEEKGLLENSSFLYHLLHTIHRADLLHLLESDSRQVEETDASPFLSEYRIHEDLTVENLEKMKFLLKDKMAKRHLEMSSVRKRTHKP</sequence>
<name>A0ABV0QQ19_9TELE</name>
<dbReference type="InterPro" id="IPR001875">
    <property type="entry name" value="DED_dom"/>
</dbReference>
<dbReference type="EMBL" id="JAHRIN010018371">
    <property type="protein sequence ID" value="MEQ2197928.1"/>
    <property type="molecule type" value="Genomic_DNA"/>
</dbReference>
<evidence type="ECO:0000259" key="1">
    <source>
        <dbReference type="PROSITE" id="PS50168"/>
    </source>
</evidence>
<dbReference type="SUPFAM" id="SSF47986">
    <property type="entry name" value="DEATH domain"/>
    <property type="match status" value="1"/>
</dbReference>
<accession>A0ABV0QQ19</accession>